<feature type="compositionally biased region" description="Polar residues" evidence="1">
    <location>
        <begin position="1530"/>
        <end position="1552"/>
    </location>
</feature>
<feature type="compositionally biased region" description="Polar residues" evidence="1">
    <location>
        <begin position="563"/>
        <end position="580"/>
    </location>
</feature>
<feature type="region of interest" description="Disordered" evidence="1">
    <location>
        <begin position="518"/>
        <end position="546"/>
    </location>
</feature>
<feature type="compositionally biased region" description="Basic and acidic residues" evidence="1">
    <location>
        <begin position="1112"/>
        <end position="1121"/>
    </location>
</feature>
<comment type="caution">
    <text evidence="2">The sequence shown here is derived from an EMBL/GenBank/DDBJ whole genome shotgun (WGS) entry which is preliminary data.</text>
</comment>
<feature type="compositionally biased region" description="Polar residues" evidence="1">
    <location>
        <begin position="931"/>
        <end position="944"/>
    </location>
</feature>
<evidence type="ECO:0000313" key="3">
    <source>
        <dbReference type="Proteomes" id="UP001360560"/>
    </source>
</evidence>
<feature type="region of interest" description="Disordered" evidence="1">
    <location>
        <begin position="563"/>
        <end position="589"/>
    </location>
</feature>
<feature type="region of interest" description="Disordered" evidence="1">
    <location>
        <begin position="1112"/>
        <end position="1135"/>
    </location>
</feature>
<feature type="region of interest" description="Disordered" evidence="1">
    <location>
        <begin position="375"/>
        <end position="396"/>
    </location>
</feature>
<feature type="region of interest" description="Disordered" evidence="1">
    <location>
        <begin position="998"/>
        <end position="1057"/>
    </location>
</feature>
<feature type="region of interest" description="Disordered" evidence="1">
    <location>
        <begin position="1344"/>
        <end position="1407"/>
    </location>
</feature>
<feature type="region of interest" description="Disordered" evidence="1">
    <location>
        <begin position="417"/>
        <end position="456"/>
    </location>
</feature>
<feature type="compositionally biased region" description="Polar residues" evidence="1">
    <location>
        <begin position="386"/>
        <end position="396"/>
    </location>
</feature>
<dbReference type="Proteomes" id="UP001360560">
    <property type="component" value="Unassembled WGS sequence"/>
</dbReference>
<evidence type="ECO:0000256" key="1">
    <source>
        <dbReference type="SAM" id="MobiDB-lite"/>
    </source>
</evidence>
<feature type="compositionally biased region" description="Polar residues" evidence="1">
    <location>
        <begin position="536"/>
        <end position="546"/>
    </location>
</feature>
<dbReference type="EMBL" id="BTFZ01000011">
    <property type="protein sequence ID" value="GMM36321.1"/>
    <property type="molecule type" value="Genomic_DNA"/>
</dbReference>
<name>A0AAV5QNX7_9ASCO</name>
<dbReference type="RefSeq" id="XP_064853317.1">
    <property type="nucleotide sequence ID" value="XM_064997245.1"/>
</dbReference>
<feature type="region of interest" description="Disordered" evidence="1">
    <location>
        <begin position="1522"/>
        <end position="1552"/>
    </location>
</feature>
<feature type="compositionally biased region" description="Polar residues" evidence="1">
    <location>
        <begin position="1375"/>
        <end position="1390"/>
    </location>
</feature>
<sequence length="1675" mass="184181">MTSVAQGSGSREIYLNLHPSTISIDDIDQFQEFNNYLDKAILQENGTDNNSTASSNSSYDYDRSVSPDIVNNMTASTPNTSADSTPNDYPFHDSQIYSMKITETQKSVEDGPRRKPSIFRKRFQTSGNRDVSHLASHGTKTKKLASIGHKFKKLTRKHLDSNSHINYIEETSSSEHLDFGTNDISIDDMPTKTSIAYAEPANQIVQNSPQYSSTPSVFIKGSPSPNHLYSNINSSGSQISSSVNDGEEYFQLNIGNDTGYDVSTNFPGVDLPSDSGSQNEYITSSSLLFTSAESNLLHQPNLKGNDSHLDKSDVLGFAPPKPHPLKAFSMNNFEDDHSEIHSNLVSPLTPSTFQLPQWSRSAKGHSSVSNILTLNNNNNNCENDRSVTSPLHESSSFEQMALSSQYISNNGNRESQLSAATIDIDDSPDIEIPERKRPYASPNQDETDNGPKATAFPTDETLNIDSSINFHNNDDCATLNIDDTFNIDQNSTMNIDDDDDTAYAQIKQVMEKIKEIDKKNGFSPQKSLHSQESEKPTSTNDSLDINENNIDLDHYTIYTSFPQTSQKQQQPFSHSAQSTPARRAPTVSRKFKTTSINTKLDLFITNINSQVDLNKIVEGNAANEDMVELETPYIEDEIDNNIVRESMASATDFDVISQVKEDEDFNPYKVLTENPYSPLYNQKSQDNTGIYSSLGVDSTDSLNDGKSSYYAHSRENSEDLHENQFMKMSGNNENIQHRRQFSEIVALDNPFSSQKLATSSKDVGETGKGHDSPDFFGNLDISSNDFFSDIVNEANDRINSLSIEESTDSFGMNDAVLDDSDMIANRNSNISSSSSADSADTTDTTDSPQSSVLSPPAPQMINDSQESVNMVSHSMKSDLKMISGSIYNPFGTKMAVNPFDSKSDLIAGDVEVICEDESEIQESSNSISSSHQPRSASGNVSLQEQKQIIREKRLQKLQQQQKQQQQQISIEYHEQASRKFNVGSMYTGPRHGYGYIDASSHASNCRRNTRSKKQMSVSMSKHKSSNPNLRSRKSSLVSGDNNGHSSAPPLPQFDNFYDYNDNEQRQQLSPALSSSSAGNYQLDSQIDEDTADLVLLNKNFFVTNGRRTNDIYHTMKSDSSSRKPSKRHLREDNTTGMTAYQKYINTKNSAKQVSNSNDSSRRDSVASTVVRNTVYHEIARNDVEVSNEGKSIIDIYNKYQKKDPSLFRSTTVTAKDISEVKLDESLFVGVNEARYSRSSSNRSSGLSTLRSSTVSSAMDYSIGETSDIIEEPSFERFSINSSHVGSTSGSSSVSTITMNGASKASAASKVDKMINNGSPYKSSLELNGSTKDLLERTNKYYSSSNVSVSIRSSSDASEPPNIKFQKKTSPLLKNGPNTSSPLAESPSNINYPGIGPNNAASPRFGSPNVNLSRMGSFNVPSPKLKYGKGSPVINPHGLSMMVTSQSGRSNTEMAKSEMSTPKSLGYHKMLPDLGSPGFGLPLFASGSPLVNSPKMVGVGSPISDNSPKVTYNTSGYYIGSPATPEVPQKASMNHNSTRNSPRTTVMSPRQTNQISDRYTKSMSSYSALTAPFPIAGGDFNLGADAPMLPHLPQIPLSNSPIDNRNISTDVIIDMKTQGLDFQVDSESVAVEENALGIETHKRSSLMRMVSVEDLPNADTMQDIFENLNYNQGITY</sequence>
<reference evidence="2 3" key="1">
    <citation type="journal article" date="2023" name="Elife">
        <title>Identification of key yeast species and microbe-microbe interactions impacting larval growth of Drosophila in the wild.</title>
        <authorList>
            <person name="Mure A."/>
            <person name="Sugiura Y."/>
            <person name="Maeda R."/>
            <person name="Honda K."/>
            <person name="Sakurai N."/>
            <person name="Takahashi Y."/>
            <person name="Watada M."/>
            <person name="Katoh T."/>
            <person name="Gotoh A."/>
            <person name="Gotoh Y."/>
            <person name="Taniguchi I."/>
            <person name="Nakamura K."/>
            <person name="Hayashi T."/>
            <person name="Katayama T."/>
            <person name="Uemura T."/>
            <person name="Hattori Y."/>
        </authorList>
    </citation>
    <scope>NUCLEOTIDE SEQUENCE [LARGE SCALE GENOMIC DNA]</scope>
    <source>
        <strain evidence="2 3">SC-9</strain>
    </source>
</reference>
<accession>A0AAV5QNX7</accession>
<gene>
    <name evidence="2" type="ORF">DASC09_036460</name>
</gene>
<organism evidence="2 3">
    <name type="scientific">Saccharomycopsis crataegensis</name>
    <dbReference type="NCBI Taxonomy" id="43959"/>
    <lineage>
        <taxon>Eukaryota</taxon>
        <taxon>Fungi</taxon>
        <taxon>Dikarya</taxon>
        <taxon>Ascomycota</taxon>
        <taxon>Saccharomycotina</taxon>
        <taxon>Saccharomycetes</taxon>
        <taxon>Saccharomycopsidaceae</taxon>
        <taxon>Saccharomycopsis</taxon>
    </lineage>
</organism>
<feature type="region of interest" description="Disordered" evidence="1">
    <location>
        <begin position="826"/>
        <end position="862"/>
    </location>
</feature>
<feature type="compositionally biased region" description="Low complexity" evidence="1">
    <location>
        <begin position="1344"/>
        <end position="1357"/>
    </location>
</feature>
<evidence type="ECO:0000313" key="2">
    <source>
        <dbReference type="EMBL" id="GMM36321.1"/>
    </source>
</evidence>
<keyword evidence="3" id="KW-1185">Reference proteome</keyword>
<protein>
    <submittedName>
        <fullName evidence="2">Uncharacterized protein</fullName>
    </submittedName>
</protein>
<feature type="compositionally biased region" description="Low complexity" evidence="1">
    <location>
        <begin position="921"/>
        <end position="930"/>
    </location>
</feature>
<feature type="compositionally biased region" description="Polar residues" evidence="1">
    <location>
        <begin position="1014"/>
        <end position="1045"/>
    </location>
</feature>
<dbReference type="GeneID" id="90074296"/>
<proteinExistence type="predicted"/>
<feature type="region of interest" description="Disordered" evidence="1">
    <location>
        <begin position="917"/>
        <end position="944"/>
    </location>
</feature>
<feature type="compositionally biased region" description="Low complexity" evidence="1">
    <location>
        <begin position="831"/>
        <end position="847"/>
    </location>
</feature>